<protein>
    <submittedName>
        <fullName evidence="2">Innexin</fullName>
    </submittedName>
</protein>
<evidence type="ECO:0000313" key="1">
    <source>
        <dbReference type="Proteomes" id="UP000887580"/>
    </source>
</evidence>
<accession>A0AC35G1Q1</accession>
<dbReference type="Proteomes" id="UP000887580">
    <property type="component" value="Unplaced"/>
</dbReference>
<name>A0AC35G1Q1_9BILA</name>
<evidence type="ECO:0000313" key="2">
    <source>
        <dbReference type="WBParaSite" id="PS1159_v2.g23189.t1"/>
    </source>
</evidence>
<proteinExistence type="predicted"/>
<reference evidence="2" key="1">
    <citation type="submission" date="2022-11" db="UniProtKB">
        <authorList>
            <consortium name="WormBaseParasite"/>
        </authorList>
    </citation>
    <scope>IDENTIFICATION</scope>
</reference>
<organism evidence="1 2">
    <name type="scientific">Panagrolaimus sp. PS1159</name>
    <dbReference type="NCBI Taxonomy" id="55785"/>
    <lineage>
        <taxon>Eukaryota</taxon>
        <taxon>Metazoa</taxon>
        <taxon>Ecdysozoa</taxon>
        <taxon>Nematoda</taxon>
        <taxon>Chromadorea</taxon>
        <taxon>Rhabditida</taxon>
        <taxon>Tylenchina</taxon>
        <taxon>Panagrolaimomorpha</taxon>
        <taxon>Panagrolaimoidea</taxon>
        <taxon>Panagrolaimidae</taxon>
        <taxon>Panagrolaimus</taxon>
    </lineage>
</organism>
<dbReference type="WBParaSite" id="PS1159_v2.g23189.t1">
    <property type="protein sequence ID" value="PS1159_v2.g23189.t1"/>
    <property type="gene ID" value="PS1159_v2.g23189"/>
</dbReference>
<sequence length="373" mass="44298">MDVIIDLIKPFLEDRREDDAFDRLNYKSTPILLFLSALISTAKLYTGGIIECFTKAEFANGWIEYTKDYCFVENTYYLYEHESDDIPHELRQQRYIAYYQWAPFILGLQAISFYIPHMIFRSFNWITASQNQHRWFQVDGQKFISYTYFGMKFFYLILICIHMYVFKVFIGSLTFAIDILHSGVEWRQSGLFPRVTVCDMQILRFGAPLNYTMECVLPLNMFNEKIFMFFYFWMIILFCLNVWSIWVWVKRISYRKVFFHRLLKSFNKDRSDWRVESAGVTPETTPIADSYQPKAQFNNVTEPLKPREVDPFGVSEKNIDYGWDMCLVLGLLREHVGILFTSAIFKKVNSMREEEDEAKRKRNNGNISSSSSE</sequence>